<feature type="compositionally biased region" description="Acidic residues" evidence="6">
    <location>
        <begin position="288"/>
        <end position="297"/>
    </location>
</feature>
<keyword evidence="3 7" id="KW-0240">DNA-directed RNA polymerase</keyword>
<dbReference type="GO" id="GO:0006383">
    <property type="term" value="P:transcription by RNA polymerase III"/>
    <property type="evidence" value="ECO:0007669"/>
    <property type="project" value="InterPro"/>
</dbReference>
<accession>A0A8H6Y2P9</accession>
<evidence type="ECO:0000256" key="5">
    <source>
        <dbReference type="ARBA" id="ARBA00023242"/>
    </source>
</evidence>
<keyword evidence="8" id="KW-1185">Reference proteome</keyword>
<dbReference type="GO" id="GO:0005654">
    <property type="term" value="C:nucleoplasm"/>
    <property type="evidence" value="ECO:0007669"/>
    <property type="project" value="UniProtKB-ARBA"/>
</dbReference>
<dbReference type="AlphaFoldDB" id="A0A8H6Y2P9"/>
<evidence type="ECO:0000256" key="3">
    <source>
        <dbReference type="ARBA" id="ARBA00022478"/>
    </source>
</evidence>
<evidence type="ECO:0000256" key="1">
    <source>
        <dbReference type="ARBA" id="ARBA00004123"/>
    </source>
</evidence>
<evidence type="ECO:0000313" key="8">
    <source>
        <dbReference type="Proteomes" id="UP000620124"/>
    </source>
</evidence>
<comment type="caution">
    <text evidence="7">The sequence shown here is derived from an EMBL/GenBank/DDBJ whole genome shotgun (WGS) entry which is preliminary data.</text>
</comment>
<dbReference type="GO" id="GO:0005666">
    <property type="term" value="C:RNA polymerase III complex"/>
    <property type="evidence" value="ECO:0007669"/>
    <property type="project" value="InterPro"/>
</dbReference>
<sequence>MHRRVCFSWSASLVCDIVIFRASSLNHAQMSRRISELESKLHQAALAASKHEITSRQAESIIPDQRARQNALNFLLGVGLFKSLKDSKGNVIFRAVTKGELEQTKDLSGEESLVLGHIKTAHNEGIWTKHLKTKTNLHQTIIDRCLKTLTQKKLIKRVPSVQHPTRKIYMLENIEPSISLTGGPWYTESELDTGFIETISKACLKFIRDVSFPKQRKEVKEGALFPISNAPRYPTAAQVHNTLRQARLTETELSVEHVEMLLDVLVLDGEVEKLPAFGVQLWDSNAVEDGDSADENEAQSKKKKKRRRSSSSDEDDVDVKTKPKSKKKRVEPDSDDEDDATARKKANDADSDSDAPKKKKKKKKRDESDEESDSDDAASRKKKKKKQKILSDDESEEDDTSSRKKKKKVKQESSDSESDDDRSRSRKKRSPSPFNSYSFDNEYAGGVVYRAINQEKISLGWTEAPCSKCESFQFCKEGGPVNPRECVYYEDWLVAGTVAFDEES</sequence>
<protein>
    <submittedName>
        <fullName evidence="7">Putative DNA-directed RNA polymerase III subunit rpc6</fullName>
    </submittedName>
</protein>
<keyword evidence="4" id="KW-0804">Transcription</keyword>
<keyword evidence="5" id="KW-0539">Nucleus</keyword>
<evidence type="ECO:0000313" key="7">
    <source>
        <dbReference type="EMBL" id="KAF7352980.1"/>
    </source>
</evidence>
<dbReference type="EMBL" id="JACAZI010000009">
    <property type="protein sequence ID" value="KAF7352980.1"/>
    <property type="molecule type" value="Genomic_DNA"/>
</dbReference>
<dbReference type="GO" id="GO:0005737">
    <property type="term" value="C:cytoplasm"/>
    <property type="evidence" value="ECO:0007669"/>
    <property type="project" value="UniProtKB-ARBA"/>
</dbReference>
<evidence type="ECO:0000256" key="6">
    <source>
        <dbReference type="SAM" id="MobiDB-lite"/>
    </source>
</evidence>
<gene>
    <name evidence="7" type="ORF">MVEN_01265600</name>
</gene>
<name>A0A8H6Y2P9_9AGAR</name>
<dbReference type="InterPro" id="IPR036388">
    <property type="entry name" value="WH-like_DNA-bd_sf"/>
</dbReference>
<comment type="similarity">
    <text evidence="2">Belongs to the eukaryotic RPC34/RPC39 RNA polymerase subunit family.</text>
</comment>
<dbReference type="OrthoDB" id="613763at2759"/>
<dbReference type="Proteomes" id="UP000620124">
    <property type="component" value="Unassembled WGS sequence"/>
</dbReference>
<feature type="region of interest" description="Disordered" evidence="6">
    <location>
        <begin position="288"/>
        <end position="440"/>
    </location>
</feature>
<dbReference type="InterPro" id="IPR036390">
    <property type="entry name" value="WH_DNA-bd_sf"/>
</dbReference>
<dbReference type="InterPro" id="IPR016049">
    <property type="entry name" value="RNA_pol_Rpc34-like"/>
</dbReference>
<dbReference type="FunFam" id="1.10.10.10:FF:000116">
    <property type="entry name" value="DNA-directed RNA polymerase III subunit RPC6"/>
    <property type="match status" value="1"/>
</dbReference>
<reference evidence="7" key="1">
    <citation type="submission" date="2020-05" db="EMBL/GenBank/DDBJ databases">
        <title>Mycena genomes resolve the evolution of fungal bioluminescence.</title>
        <authorList>
            <person name="Tsai I.J."/>
        </authorList>
    </citation>
    <scope>NUCLEOTIDE SEQUENCE</scope>
    <source>
        <strain evidence="7">CCC161011</strain>
    </source>
</reference>
<proteinExistence type="inferred from homology"/>
<dbReference type="PANTHER" id="PTHR12780">
    <property type="entry name" value="RNA POLYMERASE III DNA DIRECTED , 39KD SUBUNIT-RELATED"/>
    <property type="match status" value="1"/>
</dbReference>
<dbReference type="SUPFAM" id="SSF46785">
    <property type="entry name" value="Winged helix' DNA-binding domain"/>
    <property type="match status" value="1"/>
</dbReference>
<comment type="subcellular location">
    <subcellularLocation>
        <location evidence="1">Nucleus</location>
    </subcellularLocation>
</comment>
<organism evidence="7 8">
    <name type="scientific">Mycena venus</name>
    <dbReference type="NCBI Taxonomy" id="2733690"/>
    <lineage>
        <taxon>Eukaryota</taxon>
        <taxon>Fungi</taxon>
        <taxon>Dikarya</taxon>
        <taxon>Basidiomycota</taxon>
        <taxon>Agaricomycotina</taxon>
        <taxon>Agaricomycetes</taxon>
        <taxon>Agaricomycetidae</taxon>
        <taxon>Agaricales</taxon>
        <taxon>Marasmiineae</taxon>
        <taxon>Mycenaceae</taxon>
        <taxon>Mycena</taxon>
    </lineage>
</organism>
<evidence type="ECO:0000256" key="4">
    <source>
        <dbReference type="ARBA" id="ARBA00023163"/>
    </source>
</evidence>
<dbReference type="Gene3D" id="1.10.10.10">
    <property type="entry name" value="Winged helix-like DNA-binding domain superfamily/Winged helix DNA-binding domain"/>
    <property type="match status" value="1"/>
</dbReference>
<dbReference type="Pfam" id="PF05158">
    <property type="entry name" value="RNA_pol_Rpc34"/>
    <property type="match status" value="2"/>
</dbReference>
<evidence type="ECO:0000256" key="2">
    <source>
        <dbReference type="ARBA" id="ARBA00011038"/>
    </source>
</evidence>
<dbReference type="InterPro" id="IPR007832">
    <property type="entry name" value="RNA_pol_Rpc34"/>
</dbReference>